<evidence type="ECO:0000256" key="7">
    <source>
        <dbReference type="ARBA" id="ARBA00023002"/>
    </source>
</evidence>
<evidence type="ECO:0000256" key="12">
    <source>
        <dbReference type="ARBA" id="ARBA00049556"/>
    </source>
</evidence>
<dbReference type="PANTHER" id="PTHR43612">
    <property type="entry name" value="TRIFUNCTIONAL ENZYME SUBUNIT ALPHA"/>
    <property type="match status" value="1"/>
</dbReference>
<keyword evidence="10" id="KW-0456">Lyase</keyword>
<comment type="similarity">
    <text evidence="3">In the N-terminal section; belongs to the enoyl-CoA hydratase/isomerase family.</text>
</comment>
<evidence type="ECO:0000256" key="4">
    <source>
        <dbReference type="ARBA" id="ARBA00012076"/>
    </source>
</evidence>
<feature type="domain" description="3-hydroxyacyl-CoA dehydrogenase C-terminal" evidence="13">
    <location>
        <begin position="494"/>
        <end position="590"/>
    </location>
</feature>
<evidence type="ECO:0000313" key="15">
    <source>
        <dbReference type="EMBL" id="EAS43729.1"/>
    </source>
</evidence>
<dbReference type="Proteomes" id="UP000003789">
    <property type="component" value="Unassembled WGS sequence"/>
</dbReference>
<dbReference type="FunFam" id="3.40.50.720:FF:000009">
    <property type="entry name" value="Fatty oxidation complex, alpha subunit"/>
    <property type="match status" value="1"/>
</dbReference>
<evidence type="ECO:0000256" key="10">
    <source>
        <dbReference type="ARBA" id="ARBA00023239"/>
    </source>
</evidence>
<dbReference type="OrthoDB" id="5389341at2"/>
<organism evidence="15 16">
    <name type="scientific">Photobacterium profundum 3TCK</name>
    <dbReference type="NCBI Taxonomy" id="314280"/>
    <lineage>
        <taxon>Bacteria</taxon>
        <taxon>Pseudomonadati</taxon>
        <taxon>Pseudomonadota</taxon>
        <taxon>Gammaproteobacteria</taxon>
        <taxon>Vibrionales</taxon>
        <taxon>Vibrionaceae</taxon>
        <taxon>Photobacterium</taxon>
    </lineage>
</organism>
<dbReference type="PANTHER" id="PTHR43612:SF3">
    <property type="entry name" value="TRIFUNCTIONAL ENZYME SUBUNIT ALPHA, MITOCHONDRIAL"/>
    <property type="match status" value="1"/>
</dbReference>
<evidence type="ECO:0000259" key="14">
    <source>
        <dbReference type="Pfam" id="PF02737"/>
    </source>
</evidence>
<dbReference type="InterPro" id="IPR006176">
    <property type="entry name" value="3-OHacyl-CoA_DH_NAD-bd"/>
</dbReference>
<evidence type="ECO:0000256" key="1">
    <source>
        <dbReference type="ARBA" id="ARBA00005005"/>
    </source>
</evidence>
<accession>Q1Z537</accession>
<evidence type="ECO:0000256" key="8">
    <source>
        <dbReference type="ARBA" id="ARBA00023027"/>
    </source>
</evidence>
<dbReference type="InterPro" id="IPR006180">
    <property type="entry name" value="3-OHacyl-CoA_DH_CS"/>
</dbReference>
<proteinExistence type="inferred from homology"/>
<dbReference type="EMBL" id="AAPH01000009">
    <property type="protein sequence ID" value="EAS43729.1"/>
    <property type="molecule type" value="Genomic_DNA"/>
</dbReference>
<evidence type="ECO:0000256" key="5">
    <source>
        <dbReference type="ARBA" id="ARBA00022832"/>
    </source>
</evidence>
<dbReference type="EC" id="4.2.1.17" evidence="4"/>
<comment type="catalytic activity">
    <reaction evidence="12">
        <text>a (3S)-3-hydroxyacyl-CoA + NAD(+) = a 3-oxoacyl-CoA + NADH + H(+)</text>
        <dbReference type="Rhea" id="RHEA:22432"/>
        <dbReference type="ChEBI" id="CHEBI:15378"/>
        <dbReference type="ChEBI" id="CHEBI:57318"/>
        <dbReference type="ChEBI" id="CHEBI:57540"/>
        <dbReference type="ChEBI" id="CHEBI:57945"/>
        <dbReference type="ChEBI" id="CHEBI:90726"/>
        <dbReference type="EC" id="1.1.1.35"/>
    </reaction>
</comment>
<dbReference type="GO" id="GO:0006635">
    <property type="term" value="P:fatty acid beta-oxidation"/>
    <property type="evidence" value="ECO:0007669"/>
    <property type="project" value="UniProtKB-UniPathway"/>
</dbReference>
<sequence>MYQGQYFQVTERGQFAELIFNAKADGVNTLSKKALEELQVSIELIKNTQTRGLIIRSGKALFSAGADVKAFRKLFKEGDSAVLEYLEWVHGIYNSIEDLSMPKVAIINGVAAGGGVELSLLAEYRLATIDAKISLPEVKLGIMPGWGGMTRLPRITGVDTALQWLTTGKNFRADKALEHHVVDGVIAKDVDSIAQAEALLQSCIDGDIDWLQRQKEKQVPLLLSDYELAMSINVARGMVAKVAGKHYPAPAIMLDTIEKAAKLSRDEALAIERRGIAKCVNTGVADALVSVFLSDMAVKAKTKSIIKGAVPVTEVGVIGAGIMGGGIAYVTADKGADVVMKDINKAGLALGLTEANKLLAAQVERGRKKPLAMGETLNRIQSTLYNQPLTSNDLIIEAVVENPKIKEAVLAELEQVSPNATLASNTSTLMISGLAQALKKPENFCGIHFFNPVHKMPLVEVIRGEQTSDQTITQAVKYVSQLGKTPIVVNDCAGFLVNRCLTPYFHAFNQLVVDGGDIPTIDKVMSKGFGWPMGPAYLLDVIGLDTAAHCIDVMDLAFPERMSKPANNVIQAFVDLQQYGQKNSLGFYAYQPDRKGRLKPSVNADATQLIASKREAVKDFDHDTITMRMMLPMMFEAIRCLDEGVVASPAEADIAMIYGTGFPPFRGGLFYYMDQLGLDKLLEIAEQYKHLGTLYEAPKGLLDRVQNNQKFYA</sequence>
<dbReference type="CDD" id="cd06558">
    <property type="entry name" value="crotonase-like"/>
    <property type="match status" value="1"/>
</dbReference>
<dbReference type="Gene3D" id="1.10.1040.50">
    <property type="match status" value="1"/>
</dbReference>
<dbReference type="GO" id="GO:0070403">
    <property type="term" value="F:NAD+ binding"/>
    <property type="evidence" value="ECO:0007669"/>
    <property type="project" value="InterPro"/>
</dbReference>
<gene>
    <name evidence="15" type="ORF">P3TCK_18157</name>
</gene>
<dbReference type="PROSITE" id="PS00067">
    <property type="entry name" value="3HCDH"/>
    <property type="match status" value="1"/>
</dbReference>
<dbReference type="HOGENOM" id="CLU_009834_16_3_6"/>
<dbReference type="AlphaFoldDB" id="Q1Z537"/>
<dbReference type="InterPro" id="IPR001753">
    <property type="entry name" value="Enoyl-CoA_hydra/iso"/>
</dbReference>
<dbReference type="NCBIfam" id="NF008727">
    <property type="entry name" value="PRK11730.1"/>
    <property type="match status" value="1"/>
</dbReference>
<dbReference type="Pfam" id="PF00378">
    <property type="entry name" value="ECH_1"/>
    <property type="match status" value="1"/>
</dbReference>
<keyword evidence="11" id="KW-0511">Multifunctional enzyme</keyword>
<keyword evidence="6" id="KW-0442">Lipid degradation</keyword>
<dbReference type="InterPro" id="IPR008927">
    <property type="entry name" value="6-PGluconate_DH-like_C_sf"/>
</dbReference>
<dbReference type="UniPathway" id="UPA00659"/>
<keyword evidence="5" id="KW-0276">Fatty acid metabolism</keyword>
<dbReference type="Gene3D" id="3.40.50.720">
    <property type="entry name" value="NAD(P)-binding Rossmann-like Domain"/>
    <property type="match status" value="1"/>
</dbReference>
<protein>
    <recommendedName>
        <fullName evidence="4">enoyl-CoA hydratase</fullName>
        <ecNumber evidence="4">4.2.1.17</ecNumber>
    </recommendedName>
</protein>
<dbReference type="InterPro" id="IPR006108">
    <property type="entry name" value="3HC_DH_C"/>
</dbReference>
<dbReference type="InterPro" id="IPR029045">
    <property type="entry name" value="ClpP/crotonase-like_dom_sf"/>
</dbReference>
<evidence type="ECO:0000313" key="16">
    <source>
        <dbReference type="Proteomes" id="UP000003789"/>
    </source>
</evidence>
<feature type="domain" description="3-hydroxyacyl-CoA dehydrogenase C-terminal" evidence="13">
    <location>
        <begin position="625"/>
        <end position="706"/>
    </location>
</feature>
<keyword evidence="9" id="KW-0443">Lipid metabolism</keyword>
<evidence type="ECO:0000259" key="13">
    <source>
        <dbReference type="Pfam" id="PF00725"/>
    </source>
</evidence>
<keyword evidence="7" id="KW-0560">Oxidoreductase</keyword>
<dbReference type="InterPro" id="IPR036291">
    <property type="entry name" value="NAD(P)-bd_dom_sf"/>
</dbReference>
<comment type="similarity">
    <text evidence="2">In the central section; belongs to the 3-hydroxyacyl-CoA dehydrogenase family.</text>
</comment>
<dbReference type="InterPro" id="IPR050136">
    <property type="entry name" value="FA_oxidation_alpha_subunit"/>
</dbReference>
<evidence type="ECO:0000256" key="6">
    <source>
        <dbReference type="ARBA" id="ARBA00022963"/>
    </source>
</evidence>
<dbReference type="GO" id="GO:0016509">
    <property type="term" value="F:long-chain (3S)-3-hydroxyacyl-CoA dehydrogenase (NAD+) activity"/>
    <property type="evidence" value="ECO:0007669"/>
    <property type="project" value="TreeGrafter"/>
</dbReference>
<evidence type="ECO:0000256" key="2">
    <source>
        <dbReference type="ARBA" id="ARBA00007005"/>
    </source>
</evidence>
<dbReference type="SUPFAM" id="SSF51735">
    <property type="entry name" value="NAD(P)-binding Rossmann-fold domains"/>
    <property type="match status" value="1"/>
</dbReference>
<dbReference type="Gene3D" id="3.90.226.10">
    <property type="entry name" value="2-enoyl-CoA Hydratase, Chain A, domain 1"/>
    <property type="match status" value="1"/>
</dbReference>
<feature type="domain" description="3-hydroxyacyl-CoA dehydrogenase NAD binding" evidence="14">
    <location>
        <begin position="315"/>
        <end position="492"/>
    </location>
</feature>
<dbReference type="SUPFAM" id="SSF52096">
    <property type="entry name" value="ClpP/crotonase"/>
    <property type="match status" value="1"/>
</dbReference>
<keyword evidence="8" id="KW-0520">NAD</keyword>
<dbReference type="SUPFAM" id="SSF48179">
    <property type="entry name" value="6-phosphogluconate dehydrogenase C-terminal domain-like"/>
    <property type="match status" value="2"/>
</dbReference>
<dbReference type="Pfam" id="PF00725">
    <property type="entry name" value="3HCDH"/>
    <property type="match status" value="2"/>
</dbReference>
<evidence type="ECO:0000256" key="3">
    <source>
        <dbReference type="ARBA" id="ARBA00008750"/>
    </source>
</evidence>
<dbReference type="Pfam" id="PF02737">
    <property type="entry name" value="3HCDH_N"/>
    <property type="match status" value="1"/>
</dbReference>
<dbReference type="GO" id="GO:0004300">
    <property type="term" value="F:enoyl-CoA hydratase activity"/>
    <property type="evidence" value="ECO:0007669"/>
    <property type="project" value="UniProtKB-EC"/>
</dbReference>
<reference evidence="15 16" key="1">
    <citation type="submission" date="2006-03" db="EMBL/GenBank/DDBJ databases">
        <authorList>
            <person name="Bartlett D.H."/>
            <person name="Valle G."/>
            <person name="Lauro F.M."/>
            <person name="Vezzi A."/>
            <person name="Simonato F."/>
            <person name="Eloe E."/>
            <person name="Vitulo N."/>
            <person name="Stratton T.K."/>
            <person name="D'angelo M."/>
            <person name="Ferriera S."/>
            <person name="Johnson J."/>
            <person name="Kravitz S."/>
            <person name="Beeson K."/>
            <person name="Sutton G."/>
            <person name="Rogers Y."/>
            <person name="Friedman R."/>
            <person name="Frazier M."/>
            <person name="Venter J.C."/>
        </authorList>
    </citation>
    <scope>NUCLEOTIDE SEQUENCE [LARGE SCALE GENOMIC DNA]</scope>
    <source>
        <strain evidence="15 16">3TCK</strain>
    </source>
</reference>
<evidence type="ECO:0000256" key="11">
    <source>
        <dbReference type="ARBA" id="ARBA00023268"/>
    </source>
</evidence>
<dbReference type="RefSeq" id="WP_006231541.1">
    <property type="nucleotide sequence ID" value="NZ_CH724135.1"/>
</dbReference>
<name>Q1Z537_9GAMM</name>
<evidence type="ECO:0000256" key="9">
    <source>
        <dbReference type="ARBA" id="ARBA00023098"/>
    </source>
</evidence>
<comment type="pathway">
    <text evidence="1">Lipid metabolism; fatty acid beta-oxidation.</text>
</comment>
<comment type="caution">
    <text evidence="15">The sequence shown here is derived from an EMBL/GenBank/DDBJ whole genome shotgun (WGS) entry which is preliminary data.</text>
</comment>